<protein>
    <submittedName>
        <fullName evidence="5">Putative pyruvate, phosphate dikinase regulatory protein</fullName>
        <ecNumber evidence="5">2.7.11.32</ecNumber>
    </submittedName>
</protein>
<comment type="caution">
    <text evidence="5">The sequence shown here is derived from an EMBL/GenBank/DDBJ whole genome shotgun (WGS) entry which is preliminary data.</text>
</comment>
<dbReference type="EC" id="2.7.11.32" evidence="5"/>
<dbReference type="InterPro" id="IPR027417">
    <property type="entry name" value="P-loop_NTPase"/>
</dbReference>
<dbReference type="EMBL" id="VSSQ01014941">
    <property type="protein sequence ID" value="MPM54742.1"/>
    <property type="molecule type" value="Genomic_DNA"/>
</dbReference>
<evidence type="ECO:0000256" key="1">
    <source>
        <dbReference type="ARBA" id="ARBA00022527"/>
    </source>
</evidence>
<evidence type="ECO:0000256" key="3">
    <source>
        <dbReference type="ARBA" id="ARBA00022741"/>
    </source>
</evidence>
<dbReference type="Gene3D" id="3.40.50.300">
    <property type="entry name" value="P-loop containing nucleotide triphosphate hydrolases"/>
    <property type="match status" value="1"/>
</dbReference>
<keyword evidence="4" id="KW-0418">Kinase</keyword>
<evidence type="ECO:0000256" key="2">
    <source>
        <dbReference type="ARBA" id="ARBA00022679"/>
    </source>
</evidence>
<dbReference type="PANTHER" id="PTHR31756:SF3">
    <property type="entry name" value="PYRUVATE, PHOSPHATE DIKINASE REGULATORY PROTEIN 1, CHLOROPLASTIC"/>
    <property type="match status" value="1"/>
</dbReference>
<reference evidence="5" key="1">
    <citation type="submission" date="2019-08" db="EMBL/GenBank/DDBJ databases">
        <authorList>
            <person name="Kucharzyk K."/>
            <person name="Murdoch R.W."/>
            <person name="Higgins S."/>
            <person name="Loffler F."/>
        </authorList>
    </citation>
    <scope>NUCLEOTIDE SEQUENCE</scope>
</reference>
<keyword evidence="3" id="KW-0547">Nucleotide-binding</keyword>
<sequence>MYLANKRYCVANLPIVPELRPPKELTLIGKEKIIGLTISPDKLIEVRKERLKTLGLVGQANYALPQRIEQEVSFANKLYQELGCFTIDVTHRAIEETATKIIDWIEGQKYK</sequence>
<keyword evidence="5" id="KW-0670">Pyruvate</keyword>
<dbReference type="GO" id="GO:0004674">
    <property type="term" value="F:protein serine/threonine kinase activity"/>
    <property type="evidence" value="ECO:0007669"/>
    <property type="project" value="UniProtKB-KW"/>
</dbReference>
<dbReference type="PANTHER" id="PTHR31756">
    <property type="entry name" value="PYRUVATE, PHOSPHATE DIKINASE REGULATORY PROTEIN 1, CHLOROPLASTIC"/>
    <property type="match status" value="1"/>
</dbReference>
<keyword evidence="1" id="KW-0723">Serine/threonine-protein kinase</keyword>
<organism evidence="5">
    <name type="scientific">bioreactor metagenome</name>
    <dbReference type="NCBI Taxonomy" id="1076179"/>
    <lineage>
        <taxon>unclassified sequences</taxon>
        <taxon>metagenomes</taxon>
        <taxon>ecological metagenomes</taxon>
    </lineage>
</organism>
<dbReference type="Pfam" id="PF03618">
    <property type="entry name" value="Kinase-PPPase"/>
    <property type="match status" value="1"/>
</dbReference>
<evidence type="ECO:0000313" key="5">
    <source>
        <dbReference type="EMBL" id="MPM54742.1"/>
    </source>
</evidence>
<accession>A0A645ANC0</accession>
<dbReference type="AlphaFoldDB" id="A0A645ANC0"/>
<name>A0A645ANC0_9ZZZZ</name>
<dbReference type="InterPro" id="IPR005177">
    <property type="entry name" value="Kinase-pyrophosphorylase"/>
</dbReference>
<gene>
    <name evidence="5" type="primary">yqfL_11</name>
    <name evidence="5" type="ORF">SDC9_101522</name>
</gene>
<keyword evidence="2 5" id="KW-0808">Transferase</keyword>
<evidence type="ECO:0000256" key="4">
    <source>
        <dbReference type="ARBA" id="ARBA00022777"/>
    </source>
</evidence>
<proteinExistence type="predicted"/>
<dbReference type="GO" id="GO:0005524">
    <property type="term" value="F:ATP binding"/>
    <property type="evidence" value="ECO:0007669"/>
    <property type="project" value="InterPro"/>
</dbReference>